<evidence type="ECO:0000256" key="7">
    <source>
        <dbReference type="HAMAP-Rule" id="MF_01587"/>
    </source>
</evidence>
<comment type="caution">
    <text evidence="10">The sequence shown here is derived from an EMBL/GenBank/DDBJ whole genome shotgun (WGS) entry which is preliminary data.</text>
</comment>
<dbReference type="InterPro" id="IPR004150">
    <property type="entry name" value="NAD_DNA_ligase_OB"/>
</dbReference>
<keyword evidence="8" id="KW-0732">Signal</keyword>
<dbReference type="InterPro" id="IPR013839">
    <property type="entry name" value="DNAligase_adenylation"/>
</dbReference>
<feature type="signal peptide" evidence="8">
    <location>
        <begin position="1"/>
        <end position="22"/>
    </location>
</feature>
<comment type="function">
    <text evidence="7">Catalyzes the formation of phosphodiester linkages between 5'-phosphoryl and 3'-hydroxyl groups in double-stranded DNA using NAD as a coenzyme and as the energy source for the reaction.</text>
</comment>
<evidence type="ECO:0000256" key="3">
    <source>
        <dbReference type="ARBA" id="ARBA00022763"/>
    </source>
</evidence>
<sequence length="561" mass="61849">MLPLLRILTCIAFTFAALNAHADQCPDWTPAKARSSIISLQTQIAAWDDSYHRQGISLIADELYDQSRQRLAFWRSCFAKPAAVVDNPLRTATGPITHPVPHTGVTKLLDEAAVQAWLKGRTDLWIQPKVDGVAVTLVYEQGQLVQAISRGDGISGQDWTHHARLVPAIPAQLPWQETLVLQGELYLRLDEHVQASAGSVNARSKVAGMLARSTLSPQDAALIGLFVWDWPTGPAAMSERMAGLKALGFDDSAHYSQPLDNFAQAQRWREYWYRNPLPFATDGVIIRQGQRPPAQRWQAKAPYWIAAWKYPYAQVLADVRRVNFNIGRSGRITPVLDLVPVRLDDRQISRISVGSLQRWQALDIRPGDQIAVSLAGLTIPRLDSVVTRNVERAELWVPRTEDFHGLSCWRATPGCESQFRARLNWLSGKKGLGLVGVGPGTWEKLVNAGRIDGLVDWLTLDKDRLANIPGLGARSSAKLLDSLQGARQQPFATWLKAIGLPPAGDADLSEGWLALAGRSTEQWQAQPGVGSGRAAQLVAFFAHPEVQALSEQLRSQGIQGF</sequence>
<keyword evidence="5 7" id="KW-0234">DNA repair</keyword>
<feature type="chain" id="PRO_5001799061" description="DNA ligase B" evidence="8">
    <location>
        <begin position="23"/>
        <end position="561"/>
    </location>
</feature>
<dbReference type="SUPFAM" id="SSF56091">
    <property type="entry name" value="DNA ligase/mRNA capping enzyme, catalytic domain"/>
    <property type="match status" value="1"/>
</dbReference>
<dbReference type="PIRSF" id="PIRSF001604">
    <property type="entry name" value="LigA"/>
    <property type="match status" value="1"/>
</dbReference>
<dbReference type="Gene3D" id="1.10.287.610">
    <property type="entry name" value="Helix hairpin bin"/>
    <property type="match status" value="1"/>
</dbReference>
<evidence type="ECO:0000313" key="11">
    <source>
        <dbReference type="Proteomes" id="UP000028631"/>
    </source>
</evidence>
<dbReference type="InterPro" id="IPR033136">
    <property type="entry name" value="DNA_ligase_CS"/>
</dbReference>
<keyword evidence="1 7" id="KW-0436">Ligase</keyword>
<protein>
    <recommendedName>
        <fullName evidence="7">DNA ligase B</fullName>
        <ecNumber evidence="7">6.5.1.2</ecNumber>
    </recommendedName>
    <alternativeName>
        <fullName evidence="7">Polydeoxyribonucleotide synthase [NAD(+)] B</fullName>
    </alternativeName>
</protein>
<dbReference type="PANTHER" id="PTHR47810">
    <property type="entry name" value="DNA LIGASE"/>
    <property type="match status" value="1"/>
</dbReference>
<dbReference type="PATRIC" id="fig|317.175.peg.279"/>
<dbReference type="NCBIfam" id="NF005987">
    <property type="entry name" value="PRK08097.1"/>
    <property type="match status" value="1"/>
</dbReference>
<dbReference type="InterPro" id="IPR012340">
    <property type="entry name" value="NA-bd_OB-fold"/>
</dbReference>
<evidence type="ECO:0000259" key="9">
    <source>
        <dbReference type="SMART" id="SM00532"/>
    </source>
</evidence>
<accession>A0A085VRB8</accession>
<feature type="domain" description="NAD-dependent DNA ligase N-terminal" evidence="9">
    <location>
        <begin position="32"/>
        <end position="431"/>
    </location>
</feature>
<dbReference type="PROSITE" id="PS01056">
    <property type="entry name" value="DNA_LIGASE_N2"/>
    <property type="match status" value="1"/>
</dbReference>
<evidence type="ECO:0000313" key="10">
    <source>
        <dbReference type="EMBL" id="KFE57981.1"/>
    </source>
</evidence>
<comment type="catalytic activity">
    <reaction evidence="6 7">
        <text>NAD(+) + (deoxyribonucleotide)n-3'-hydroxyl + 5'-phospho-(deoxyribonucleotide)m = (deoxyribonucleotide)n+m + AMP + beta-nicotinamide D-nucleotide.</text>
        <dbReference type="EC" id="6.5.1.2"/>
    </reaction>
</comment>
<dbReference type="GO" id="GO:0003911">
    <property type="term" value="F:DNA ligase (NAD+) activity"/>
    <property type="evidence" value="ECO:0007669"/>
    <property type="project" value="UniProtKB-UniRule"/>
</dbReference>
<dbReference type="Gene3D" id="3.30.470.30">
    <property type="entry name" value="DNA ligase/mRNA capping enzyme"/>
    <property type="match status" value="1"/>
</dbReference>
<dbReference type="InterPro" id="IPR013840">
    <property type="entry name" value="DNAligase_N"/>
</dbReference>
<reference evidence="10 11" key="1">
    <citation type="submission" date="2014-07" db="EMBL/GenBank/DDBJ databases">
        <title>Draft Genome Sequences of Environmental Pseudomonas syringae strains.</title>
        <authorList>
            <person name="Baltrus D.A."/>
            <person name="Berge O."/>
            <person name="Morris C."/>
        </authorList>
    </citation>
    <scope>NUCLEOTIDE SEQUENCE [LARGE SCALE GENOMIC DNA]</scope>
    <source>
        <strain evidence="10 11">GAW0119</strain>
    </source>
</reference>
<dbReference type="SMART" id="SM00532">
    <property type="entry name" value="LIGANc"/>
    <property type="match status" value="1"/>
</dbReference>
<evidence type="ECO:0000256" key="6">
    <source>
        <dbReference type="ARBA" id="ARBA00034005"/>
    </source>
</evidence>
<dbReference type="Pfam" id="PF03120">
    <property type="entry name" value="OB_DNA_ligase"/>
    <property type="match status" value="1"/>
</dbReference>
<name>A0A085VRB8_PSESX</name>
<dbReference type="InterPro" id="IPR020923">
    <property type="entry name" value="DNA_ligase_B"/>
</dbReference>
<comment type="similarity">
    <text evidence="7">Belongs to the NAD-dependent DNA ligase family. LigB subfamily.</text>
</comment>
<dbReference type="Gene3D" id="2.40.50.140">
    <property type="entry name" value="Nucleic acid-binding proteins"/>
    <property type="match status" value="1"/>
</dbReference>
<keyword evidence="3 7" id="KW-0227">DNA damage</keyword>
<dbReference type="HAMAP" id="MF_01587">
    <property type="entry name" value="DNA_ligase_B"/>
    <property type="match status" value="1"/>
</dbReference>
<keyword evidence="11" id="KW-1185">Reference proteome</keyword>
<feature type="active site" description="N6-AMP-lysine intermediate" evidence="7">
    <location>
        <position position="129"/>
    </location>
</feature>
<evidence type="ECO:0000256" key="4">
    <source>
        <dbReference type="ARBA" id="ARBA00023027"/>
    </source>
</evidence>
<evidence type="ECO:0000256" key="5">
    <source>
        <dbReference type="ARBA" id="ARBA00023204"/>
    </source>
</evidence>
<evidence type="ECO:0000256" key="2">
    <source>
        <dbReference type="ARBA" id="ARBA00022705"/>
    </source>
</evidence>
<gene>
    <name evidence="7" type="primary">ligB</name>
    <name evidence="10" type="ORF">IV01_01315</name>
</gene>
<dbReference type="EMBL" id="JPQU01000014">
    <property type="protein sequence ID" value="KFE57981.1"/>
    <property type="molecule type" value="Genomic_DNA"/>
</dbReference>
<dbReference type="InterPro" id="IPR001679">
    <property type="entry name" value="DNA_ligase"/>
</dbReference>
<evidence type="ECO:0000256" key="1">
    <source>
        <dbReference type="ARBA" id="ARBA00022598"/>
    </source>
</evidence>
<dbReference type="PANTHER" id="PTHR47810:SF1">
    <property type="entry name" value="DNA LIGASE B"/>
    <property type="match status" value="1"/>
</dbReference>
<dbReference type="Pfam" id="PF01653">
    <property type="entry name" value="DNA_ligase_aden"/>
    <property type="match status" value="1"/>
</dbReference>
<keyword evidence="4 7" id="KW-0520">NAD</keyword>
<proteinExistence type="inferred from homology"/>
<keyword evidence="2 7" id="KW-0235">DNA replication</keyword>
<dbReference type="SUPFAM" id="SSF47781">
    <property type="entry name" value="RuvA domain 2-like"/>
    <property type="match status" value="1"/>
</dbReference>
<organism evidence="10 11">
    <name type="scientific">Pseudomonas syringae</name>
    <dbReference type="NCBI Taxonomy" id="317"/>
    <lineage>
        <taxon>Bacteria</taxon>
        <taxon>Pseudomonadati</taxon>
        <taxon>Pseudomonadota</taxon>
        <taxon>Gammaproteobacteria</taxon>
        <taxon>Pseudomonadales</taxon>
        <taxon>Pseudomonadaceae</taxon>
        <taxon>Pseudomonas</taxon>
    </lineage>
</organism>
<dbReference type="Gene3D" id="1.10.150.20">
    <property type="entry name" value="5' to 3' exonuclease, C-terminal subdomain"/>
    <property type="match status" value="1"/>
</dbReference>
<dbReference type="RefSeq" id="WP_032625214.1">
    <property type="nucleotide sequence ID" value="NZ_JPQU01000014.1"/>
</dbReference>
<dbReference type="SUPFAM" id="SSF50249">
    <property type="entry name" value="Nucleic acid-binding proteins"/>
    <property type="match status" value="1"/>
</dbReference>
<dbReference type="OrthoDB" id="9759736at2"/>
<evidence type="ECO:0000256" key="8">
    <source>
        <dbReference type="SAM" id="SignalP"/>
    </source>
</evidence>
<dbReference type="AlphaFoldDB" id="A0A085VRB8"/>
<dbReference type="InterPro" id="IPR050326">
    <property type="entry name" value="NAD_dep_DNA_ligaseB"/>
</dbReference>
<dbReference type="GO" id="GO:0006260">
    <property type="term" value="P:DNA replication"/>
    <property type="evidence" value="ECO:0007669"/>
    <property type="project" value="UniProtKB-KW"/>
</dbReference>
<dbReference type="InterPro" id="IPR010994">
    <property type="entry name" value="RuvA_2-like"/>
</dbReference>
<dbReference type="EC" id="6.5.1.2" evidence="7"/>
<dbReference type="GO" id="GO:0006281">
    <property type="term" value="P:DNA repair"/>
    <property type="evidence" value="ECO:0007669"/>
    <property type="project" value="UniProtKB-KW"/>
</dbReference>
<dbReference type="Proteomes" id="UP000028631">
    <property type="component" value="Unassembled WGS sequence"/>
</dbReference>